<protein>
    <recommendedName>
        <fullName evidence="4">Protein FAR1-RELATED SEQUENCE</fullName>
    </recommendedName>
</protein>
<dbReference type="PANTHER" id="PTHR31569">
    <property type="entry name" value="SWIM-TYPE DOMAIN-CONTAINING PROTEIN"/>
    <property type="match status" value="1"/>
</dbReference>
<dbReference type="AlphaFoldDB" id="A0AAP0JUK7"/>
<keyword evidence="3" id="KW-1185">Reference proteome</keyword>
<feature type="compositionally biased region" description="Basic residues" evidence="1">
    <location>
        <begin position="224"/>
        <end position="239"/>
    </location>
</feature>
<accession>A0AAP0JUK7</accession>
<dbReference type="InterPro" id="IPR052579">
    <property type="entry name" value="Zinc_finger_SWIM"/>
</dbReference>
<organism evidence="2 3">
    <name type="scientific">Stephania cephalantha</name>
    <dbReference type="NCBI Taxonomy" id="152367"/>
    <lineage>
        <taxon>Eukaryota</taxon>
        <taxon>Viridiplantae</taxon>
        <taxon>Streptophyta</taxon>
        <taxon>Embryophyta</taxon>
        <taxon>Tracheophyta</taxon>
        <taxon>Spermatophyta</taxon>
        <taxon>Magnoliopsida</taxon>
        <taxon>Ranunculales</taxon>
        <taxon>Menispermaceae</taxon>
        <taxon>Menispermoideae</taxon>
        <taxon>Cissampelideae</taxon>
        <taxon>Stephania</taxon>
    </lineage>
</organism>
<evidence type="ECO:0000313" key="3">
    <source>
        <dbReference type="Proteomes" id="UP001419268"/>
    </source>
</evidence>
<reference evidence="2 3" key="1">
    <citation type="submission" date="2024-01" db="EMBL/GenBank/DDBJ databases">
        <title>Genome assemblies of Stephania.</title>
        <authorList>
            <person name="Yang L."/>
        </authorList>
    </citation>
    <scope>NUCLEOTIDE SEQUENCE [LARGE SCALE GENOMIC DNA]</scope>
    <source>
        <strain evidence="2">JXDWG</strain>
        <tissue evidence="2">Leaf</tissue>
    </source>
</reference>
<proteinExistence type="predicted"/>
<name>A0AAP0JUK7_9MAGN</name>
<evidence type="ECO:0000256" key="1">
    <source>
        <dbReference type="SAM" id="MobiDB-lite"/>
    </source>
</evidence>
<dbReference type="EMBL" id="JBBNAG010000004">
    <property type="protein sequence ID" value="KAK9140296.1"/>
    <property type="molecule type" value="Genomic_DNA"/>
</dbReference>
<sequence length="270" mass="31226">MCMDRFSVSSWRNHEETMTQRVESVHSTLKQYIGTCTVNFESFWSVIHGMLDIQHNKIKASFDVSLNVVQHGYMDGLYRHLRGYVSQKALKLIRDEVARAEDVGTCPILCGCAIRTNRGLPCTHELNDHILAGSPIPLEDIHIFWKKLSMIPEKSVNRTDYNFNDEIQRVVAKFESCIDEDGRLRVIQQLREISCPSSTARVAPNAKVRTRGRPTLGGYEKNGRKERKKTITQTRGKPRKMTRLRRDILVALSLYSRARRWPVREGRERK</sequence>
<evidence type="ECO:0008006" key="4">
    <source>
        <dbReference type="Google" id="ProtNLM"/>
    </source>
</evidence>
<comment type="caution">
    <text evidence="2">The sequence shown here is derived from an EMBL/GenBank/DDBJ whole genome shotgun (WGS) entry which is preliminary data.</text>
</comment>
<gene>
    <name evidence="2" type="ORF">Scep_009977</name>
</gene>
<dbReference type="PANTHER" id="PTHR31569:SF4">
    <property type="entry name" value="SWIM-TYPE DOMAIN-CONTAINING PROTEIN"/>
    <property type="match status" value="1"/>
</dbReference>
<evidence type="ECO:0000313" key="2">
    <source>
        <dbReference type="EMBL" id="KAK9140296.1"/>
    </source>
</evidence>
<feature type="region of interest" description="Disordered" evidence="1">
    <location>
        <begin position="210"/>
        <end position="239"/>
    </location>
</feature>
<dbReference type="Proteomes" id="UP001419268">
    <property type="component" value="Unassembled WGS sequence"/>
</dbReference>